<evidence type="ECO:0000313" key="2">
    <source>
        <dbReference type="EMBL" id="MDR6727046.1"/>
    </source>
</evidence>
<comment type="caution">
    <text evidence="2">The sequence shown here is derived from an EMBL/GenBank/DDBJ whole genome shotgun (WGS) entry which is preliminary data.</text>
</comment>
<feature type="transmembrane region" description="Helical" evidence="1">
    <location>
        <begin position="12"/>
        <end position="30"/>
    </location>
</feature>
<keyword evidence="1" id="KW-0472">Membrane</keyword>
<sequence>MQYVTYQRKFAIRHALISALFIIAGFVLIGDVIFGENSPLQTFYFSSAAFLSFWFIGRLFVWNIIRAFGSNVLFGFDESGIKTESGEHLPWKEIQTIQLVAPGINKWIQPTPSYYDLKMHNGQRHKIYTYSLLKHQENDILKMLRKTWNERKSPSKKQIK</sequence>
<reference evidence="2" key="1">
    <citation type="submission" date="2023-07" db="EMBL/GenBank/DDBJ databases">
        <title>Sorghum-associated microbial communities from plants grown in Nebraska, USA.</title>
        <authorList>
            <person name="Schachtman D."/>
        </authorList>
    </citation>
    <scope>NUCLEOTIDE SEQUENCE</scope>
    <source>
        <strain evidence="2">BE80</strain>
    </source>
</reference>
<organism evidence="2 3">
    <name type="scientific">Paenibacillus amylolyticus</name>
    <dbReference type="NCBI Taxonomy" id="1451"/>
    <lineage>
        <taxon>Bacteria</taxon>
        <taxon>Bacillati</taxon>
        <taxon>Bacillota</taxon>
        <taxon>Bacilli</taxon>
        <taxon>Bacillales</taxon>
        <taxon>Paenibacillaceae</taxon>
        <taxon>Paenibacillus</taxon>
    </lineage>
</organism>
<dbReference type="EMBL" id="JAVDTR010000022">
    <property type="protein sequence ID" value="MDR6727046.1"/>
    <property type="molecule type" value="Genomic_DNA"/>
</dbReference>
<evidence type="ECO:0000256" key="1">
    <source>
        <dbReference type="SAM" id="Phobius"/>
    </source>
</evidence>
<keyword evidence="1" id="KW-0812">Transmembrane</keyword>
<dbReference type="Proteomes" id="UP001254832">
    <property type="component" value="Unassembled WGS sequence"/>
</dbReference>
<proteinExistence type="predicted"/>
<evidence type="ECO:0000313" key="3">
    <source>
        <dbReference type="Proteomes" id="UP001254832"/>
    </source>
</evidence>
<dbReference type="RefSeq" id="WP_056694439.1">
    <property type="nucleotide sequence ID" value="NZ_JAVDTR010000022.1"/>
</dbReference>
<feature type="transmembrane region" description="Helical" evidence="1">
    <location>
        <begin position="42"/>
        <end position="61"/>
    </location>
</feature>
<gene>
    <name evidence="2" type="ORF">J2W91_005571</name>
</gene>
<protein>
    <submittedName>
        <fullName evidence="2">Uncharacterized protein</fullName>
    </submittedName>
</protein>
<dbReference type="AlphaFoldDB" id="A0AAP5H8G2"/>
<name>A0AAP5H8G2_PAEAM</name>
<keyword evidence="1" id="KW-1133">Transmembrane helix</keyword>
<accession>A0AAP5H8G2</accession>